<evidence type="ECO:0000256" key="2">
    <source>
        <dbReference type="ARBA" id="ARBA00022766"/>
    </source>
</evidence>
<keyword evidence="4" id="KW-1171">Viral genome ejection through host cell envelope</keyword>
<comment type="similarity">
    <text evidence="1">Belongs to the myoviridae tail sheath protein family.</text>
</comment>
<dbReference type="Gene3D" id="3.40.50.11780">
    <property type="match status" value="1"/>
</dbReference>
<keyword evidence="3" id="KW-1227">Viral tail protein</keyword>
<evidence type="ECO:0000256" key="3">
    <source>
        <dbReference type="ARBA" id="ARBA00023003"/>
    </source>
</evidence>
<keyword evidence="3" id="KW-1229">Viral tail sheath protein</keyword>
<name>A0AB39CE94_9VIRU</name>
<feature type="domain" description="Tail sheath protein C-terminal" evidence="6">
    <location>
        <begin position="438"/>
        <end position="533"/>
    </location>
</feature>
<feature type="domain" description="Tail sheath protein subtilisin-like" evidence="5">
    <location>
        <begin position="261"/>
        <end position="430"/>
    </location>
</feature>
<dbReference type="InterPro" id="IPR020287">
    <property type="entry name" value="Tail_sheath_C"/>
</dbReference>
<evidence type="ECO:0000256" key="1">
    <source>
        <dbReference type="ARBA" id="ARBA00008005"/>
    </source>
</evidence>
<evidence type="ECO:0000259" key="6">
    <source>
        <dbReference type="Pfam" id="PF17482"/>
    </source>
</evidence>
<accession>A0AB39CE94</accession>
<dbReference type="PANTHER" id="PTHR35861">
    <property type="match status" value="1"/>
</dbReference>
<dbReference type="InterPro" id="IPR052042">
    <property type="entry name" value="Tail_sheath_structural"/>
</dbReference>
<keyword evidence="3" id="KW-0946">Virion</keyword>
<dbReference type="GO" id="GO:0099000">
    <property type="term" value="P:symbiont genome ejection through host cell envelope, contractile tail mechanism"/>
    <property type="evidence" value="ECO:0007669"/>
    <property type="project" value="UniProtKB-KW"/>
</dbReference>
<dbReference type="Pfam" id="PF04984">
    <property type="entry name" value="Phage_sheath_1"/>
    <property type="match status" value="1"/>
</dbReference>
<proteinExistence type="inferred from homology"/>
<dbReference type="EMBL" id="PQ015379">
    <property type="protein sequence ID" value="XDJ15221.1"/>
    <property type="molecule type" value="Genomic_DNA"/>
</dbReference>
<evidence type="ECO:0000259" key="5">
    <source>
        <dbReference type="Pfam" id="PF04984"/>
    </source>
</evidence>
<dbReference type="InterPro" id="IPR035089">
    <property type="entry name" value="Phage_sheath_subtilisin"/>
</dbReference>
<evidence type="ECO:0000256" key="4">
    <source>
        <dbReference type="ARBA" id="ARBA00023009"/>
    </source>
</evidence>
<keyword evidence="4" id="KW-1162">Viral penetration into host cytoplasm</keyword>
<dbReference type="PANTHER" id="PTHR35861:SF2">
    <property type="entry name" value="FELS-2 PROPHAGE PROTEIN"/>
    <property type="match status" value="1"/>
</dbReference>
<dbReference type="GO" id="GO:0098027">
    <property type="term" value="C:virus tail, sheath"/>
    <property type="evidence" value="ECO:0007669"/>
    <property type="project" value="UniProtKB-KW"/>
</dbReference>
<evidence type="ECO:0000313" key="7">
    <source>
        <dbReference type="EMBL" id="XDJ15221.1"/>
    </source>
</evidence>
<organism evidence="7">
    <name type="scientific">Pseudomonas phage HRDY3</name>
    <dbReference type="NCBI Taxonomy" id="3236930"/>
    <lineage>
        <taxon>Viruses</taxon>
    </lineage>
</organism>
<keyword evidence="4" id="KW-1160">Virus entry into host cell</keyword>
<reference evidence="7" key="1">
    <citation type="submission" date="2024-07" db="EMBL/GenBank/DDBJ databases">
        <authorList>
            <person name="Bringhurst R.M."/>
            <person name="Homer T.E."/>
        </authorList>
    </citation>
    <scope>NUCLEOTIDE SEQUENCE</scope>
</reference>
<sequence>MAFTNTSAGVYDQDRDVSQRGSPVVSSIASAVIESPRGSSTEWVYVTDKQDLLEKFGTKNYSKYGYGMHCAEHVLVQTAMWIKRAVNAATARTAGAYLSVDDLNAAEPVLKLVNWDNGTNKPQGVLGDPLTTLGFTAADAGVKNALLYVCANSAGEWAKAISVRIRPANPEGTEVGEFNDPYHFYLDVFVNYTGSSSIPVESYFCSRKYELDGEGNQMFVESRVNAASKYIKVKNNSFCPDVQIRTTAFEYLDGGDDGARATTAEINAAWDGIDDTDQYAVQMLVACGYENEQVVRRMNAVAAARGDAIAINDLPFEMQEVSRAVNWRRNTLNLSSSYSALYGPRGQITDDVSGKKFWCPISGLVAAQYAYTDRVRAYYWAPAGLNRGQVKVTDLSKKYSLRERNALEQAQINYVRRIPGRGFVIMEQMTLQNFASGFQNVNVRRLVNGIKAMIRKAFLPSVFNPADDFERKQLKNIVDAEARSVKQGRGLYDWETICDSRNNTPADIANNDINLDFVIDPSIPAKRASLTADIRNFGSSIEFQEN</sequence>
<dbReference type="Pfam" id="PF17482">
    <property type="entry name" value="Phage_sheath_1C"/>
    <property type="match status" value="1"/>
</dbReference>
<protein>
    <submittedName>
        <fullName evidence="7">Tail sheath protein</fullName>
    </submittedName>
</protein>
<keyword evidence="2" id="KW-1242">Viral contractile tail ejection system</keyword>